<evidence type="ECO:0000256" key="9">
    <source>
        <dbReference type="SAM" id="Phobius"/>
    </source>
</evidence>
<keyword evidence="4 9" id="KW-0812">Transmembrane</keyword>
<evidence type="ECO:0000256" key="2">
    <source>
        <dbReference type="ARBA" id="ARBA00022475"/>
    </source>
</evidence>
<evidence type="ECO:0000256" key="7">
    <source>
        <dbReference type="ARBA" id="ARBA00024033"/>
    </source>
</evidence>
<comment type="similarity">
    <text evidence="7">Belongs to the glycosyltransferase 87 family.</text>
</comment>
<proteinExistence type="inferred from homology"/>
<protein>
    <submittedName>
        <fullName evidence="10">DUF2029 family protein</fullName>
    </submittedName>
</protein>
<dbReference type="GO" id="GO:0005886">
    <property type="term" value="C:plasma membrane"/>
    <property type="evidence" value="ECO:0007669"/>
    <property type="project" value="UniProtKB-SubCell"/>
</dbReference>
<feature type="transmembrane region" description="Helical" evidence="9">
    <location>
        <begin position="213"/>
        <end position="231"/>
    </location>
</feature>
<keyword evidence="6 9" id="KW-0472">Membrane</keyword>
<evidence type="ECO:0000256" key="6">
    <source>
        <dbReference type="ARBA" id="ARBA00023136"/>
    </source>
</evidence>
<dbReference type="EMBL" id="CP016076">
    <property type="protein sequence ID" value="APU12843.1"/>
    <property type="molecule type" value="Genomic_DNA"/>
</dbReference>
<keyword evidence="3" id="KW-0808">Transferase</keyword>
<accession>A0AAC9L7K4</accession>
<organism evidence="10 11">
    <name type="scientific">Actinoalloteichus fjordicus</name>
    <dbReference type="NCBI Taxonomy" id="1612552"/>
    <lineage>
        <taxon>Bacteria</taxon>
        <taxon>Bacillati</taxon>
        <taxon>Actinomycetota</taxon>
        <taxon>Actinomycetes</taxon>
        <taxon>Pseudonocardiales</taxon>
        <taxon>Pseudonocardiaceae</taxon>
        <taxon>Actinoalloteichus</taxon>
    </lineage>
</organism>
<name>A0AAC9L7K4_9PSEU</name>
<evidence type="ECO:0000256" key="8">
    <source>
        <dbReference type="SAM" id="MobiDB-lite"/>
    </source>
</evidence>
<feature type="compositionally biased region" description="Basic and acidic residues" evidence="8">
    <location>
        <begin position="546"/>
        <end position="555"/>
    </location>
</feature>
<evidence type="ECO:0000256" key="5">
    <source>
        <dbReference type="ARBA" id="ARBA00022989"/>
    </source>
</evidence>
<feature type="region of interest" description="Disordered" evidence="8">
    <location>
        <begin position="489"/>
        <end position="555"/>
    </location>
</feature>
<sequence length="555" mass="58066">MPLTTPAASDGVASPRASSSAARARFWPISVIALSAVVLIFNVVRLIGDSALVDAGVYFGGARLLLEGGDLYGTRIAVAGIQLPFTYPPFAAILFVGVFAASLTPGVYLLTALGLGGLFLALFLVARRFDEGLLGPLASASAFTAVATFLEPVADTLDFVQINTILLGMVALDCLGRTRLLPRGVLVGLATAIKLTPAVFVLFFLARRDWRSVGWTAAGFLGATGVGWLIAPAESADYWFTVLADSGRIGDPAYVGNQSLRGLLSRLVSDETLVQALWAVTTALVVVAGWLLAARLRSLGQDVLALCAVAAVGLLASPVSWSHHWVWAMPVLLVLWCRPAGMPREVTTRQPSIPSARSAPPDSPSSTAPAARAMRVAVPRPSPWSAPVLLRRGVCLLVIAYLILGVHWWLPHQRDEHLTWSGWQQLVGGDYVIAALIGLVVLAVLARRWGRPAADVGPDGSAVGSAAVLPGAGQANLGQAVPDQAVPAQAVPDQAGREARRSSTEPSVSEPASKDLTTAVRRGPATTSGPPTLPAPRSATPGLPQESRRAPTPEA</sequence>
<keyword evidence="11" id="KW-1185">Reference proteome</keyword>
<feature type="transmembrane region" description="Helical" evidence="9">
    <location>
        <begin position="107"/>
        <end position="126"/>
    </location>
</feature>
<feature type="compositionally biased region" description="Low complexity" evidence="8">
    <location>
        <begin position="351"/>
        <end position="372"/>
    </location>
</feature>
<feature type="transmembrane region" description="Helical" evidence="9">
    <location>
        <begin position="422"/>
        <end position="445"/>
    </location>
</feature>
<evidence type="ECO:0000256" key="4">
    <source>
        <dbReference type="ARBA" id="ARBA00022692"/>
    </source>
</evidence>
<comment type="subcellular location">
    <subcellularLocation>
        <location evidence="1">Cell membrane</location>
        <topology evidence="1">Multi-pass membrane protein</topology>
    </subcellularLocation>
</comment>
<feature type="transmembrane region" description="Helical" evidence="9">
    <location>
        <begin position="389"/>
        <end position="410"/>
    </location>
</feature>
<dbReference type="GO" id="GO:0016758">
    <property type="term" value="F:hexosyltransferase activity"/>
    <property type="evidence" value="ECO:0007669"/>
    <property type="project" value="InterPro"/>
</dbReference>
<gene>
    <name evidence="10" type="ORF">UA74_03820</name>
</gene>
<dbReference type="KEGG" id="acad:UA74_03820"/>
<feature type="transmembrane region" description="Helical" evidence="9">
    <location>
        <begin position="299"/>
        <end position="319"/>
    </location>
</feature>
<dbReference type="AlphaFoldDB" id="A0AAC9L7K4"/>
<dbReference type="Proteomes" id="UP000185511">
    <property type="component" value="Chromosome"/>
</dbReference>
<feature type="transmembrane region" description="Helical" evidence="9">
    <location>
        <begin position="185"/>
        <end position="206"/>
    </location>
</feature>
<reference evidence="11" key="1">
    <citation type="submission" date="2016-06" db="EMBL/GenBank/DDBJ databases">
        <title>Complete genome sequence of Actinoalloteichus fjordicus DSM 46855 (=ADI127-17), type strain of the new species Actinoalloteichus fjordicus.</title>
        <authorList>
            <person name="Ruckert C."/>
            <person name="Nouioui I."/>
            <person name="Willmese J."/>
            <person name="van Wezel G."/>
            <person name="Klenk H.-P."/>
            <person name="Kalinowski J."/>
            <person name="Zotchev S.B."/>
        </authorList>
    </citation>
    <scope>NUCLEOTIDE SEQUENCE [LARGE SCALE GENOMIC DNA]</scope>
    <source>
        <strain evidence="11">ADI127-7</strain>
    </source>
</reference>
<dbReference type="Pfam" id="PF09594">
    <property type="entry name" value="GT87"/>
    <property type="match status" value="1"/>
</dbReference>
<evidence type="ECO:0000313" key="11">
    <source>
        <dbReference type="Proteomes" id="UP000185511"/>
    </source>
</evidence>
<feature type="region of interest" description="Disordered" evidence="8">
    <location>
        <begin position="347"/>
        <end position="372"/>
    </location>
</feature>
<evidence type="ECO:0000256" key="3">
    <source>
        <dbReference type="ARBA" id="ARBA00022679"/>
    </source>
</evidence>
<dbReference type="InterPro" id="IPR018584">
    <property type="entry name" value="GT87"/>
</dbReference>
<feature type="transmembrane region" description="Helical" evidence="9">
    <location>
        <begin position="273"/>
        <end position="292"/>
    </location>
</feature>
<keyword evidence="2" id="KW-1003">Cell membrane</keyword>
<feature type="transmembrane region" description="Helical" evidence="9">
    <location>
        <begin position="26"/>
        <end position="44"/>
    </location>
</feature>
<feature type="transmembrane region" description="Helical" evidence="9">
    <location>
        <begin position="78"/>
        <end position="101"/>
    </location>
</feature>
<evidence type="ECO:0000313" key="10">
    <source>
        <dbReference type="EMBL" id="APU12843.1"/>
    </source>
</evidence>
<keyword evidence="5 9" id="KW-1133">Transmembrane helix</keyword>
<evidence type="ECO:0000256" key="1">
    <source>
        <dbReference type="ARBA" id="ARBA00004651"/>
    </source>
</evidence>
<dbReference type="RefSeq" id="WP_075738967.1">
    <property type="nucleotide sequence ID" value="NZ_CP016076.1"/>
</dbReference>